<protein>
    <submittedName>
        <fullName evidence="1">Cyclophilin-like domain-containing protein</fullName>
    </submittedName>
</protein>
<reference evidence="1" key="1">
    <citation type="journal article" date="2021" name="New Phytol.">
        <title>Evolutionary innovations through gain and loss of genes in the ectomycorrhizal Boletales.</title>
        <authorList>
            <person name="Wu G."/>
            <person name="Miyauchi S."/>
            <person name="Morin E."/>
            <person name="Kuo A."/>
            <person name="Drula E."/>
            <person name="Varga T."/>
            <person name="Kohler A."/>
            <person name="Feng B."/>
            <person name="Cao Y."/>
            <person name="Lipzen A."/>
            <person name="Daum C."/>
            <person name="Hundley H."/>
            <person name="Pangilinan J."/>
            <person name="Johnson J."/>
            <person name="Barry K."/>
            <person name="LaButti K."/>
            <person name="Ng V."/>
            <person name="Ahrendt S."/>
            <person name="Min B."/>
            <person name="Choi I.G."/>
            <person name="Park H."/>
            <person name="Plett J.M."/>
            <person name="Magnuson J."/>
            <person name="Spatafora J.W."/>
            <person name="Nagy L.G."/>
            <person name="Henrissat B."/>
            <person name="Grigoriev I.V."/>
            <person name="Yang Z.L."/>
            <person name="Xu J."/>
            <person name="Martin F.M."/>
        </authorList>
    </citation>
    <scope>NUCLEOTIDE SEQUENCE</scope>
    <source>
        <strain evidence="1">ATCC 28755</strain>
    </source>
</reference>
<proteinExistence type="predicted"/>
<keyword evidence="2" id="KW-1185">Reference proteome</keyword>
<name>A0ACB8AHF8_9AGAM</name>
<dbReference type="EMBL" id="MU267647">
    <property type="protein sequence ID" value="KAH7912623.1"/>
    <property type="molecule type" value="Genomic_DNA"/>
</dbReference>
<gene>
    <name evidence="1" type="ORF">BJ138DRAFT_1147903</name>
</gene>
<organism evidence="1 2">
    <name type="scientific">Hygrophoropsis aurantiaca</name>
    <dbReference type="NCBI Taxonomy" id="72124"/>
    <lineage>
        <taxon>Eukaryota</taxon>
        <taxon>Fungi</taxon>
        <taxon>Dikarya</taxon>
        <taxon>Basidiomycota</taxon>
        <taxon>Agaricomycotina</taxon>
        <taxon>Agaricomycetes</taxon>
        <taxon>Agaricomycetidae</taxon>
        <taxon>Boletales</taxon>
        <taxon>Coniophorineae</taxon>
        <taxon>Hygrophoropsidaceae</taxon>
        <taxon>Hygrophoropsis</taxon>
    </lineage>
</organism>
<evidence type="ECO:0000313" key="2">
    <source>
        <dbReference type="Proteomes" id="UP000790377"/>
    </source>
</evidence>
<sequence length="183" mass="19668">MLKEVDKLHDLQFTPPAPLRAGQLVFELSSSPGMSKTTANFAALCTGERGMCKNAPTKKLHYLDCGMHRIVKDFIAQGGDVTRGDGSGGESIYGGKFNDEKEGLKTQPRHGSLAMANSGKNSNTSQFFVILTKDEKKLEKLAGKYVIFGELKDGWDILSQLDGAGEADGKPNTPVWIGGCGKC</sequence>
<comment type="caution">
    <text evidence="1">The sequence shown here is derived from an EMBL/GenBank/DDBJ whole genome shotgun (WGS) entry which is preliminary data.</text>
</comment>
<evidence type="ECO:0000313" key="1">
    <source>
        <dbReference type="EMBL" id="KAH7912623.1"/>
    </source>
</evidence>
<dbReference type="Proteomes" id="UP000790377">
    <property type="component" value="Unassembled WGS sequence"/>
</dbReference>
<accession>A0ACB8AHF8</accession>